<accession>A0A386RDW2</accession>
<gene>
    <name evidence="1" type="ORF">BC335_0915</name>
</gene>
<dbReference type="EMBL" id="CP017982">
    <property type="protein sequence ID" value="AYE61403.1"/>
    <property type="molecule type" value="Genomic_DNA"/>
</dbReference>
<organism evidence="1 2">
    <name type="scientific">Lactobacillus helveticus</name>
    <name type="common">Lactobacillus suntoryeus</name>
    <dbReference type="NCBI Taxonomy" id="1587"/>
    <lineage>
        <taxon>Bacteria</taxon>
        <taxon>Bacillati</taxon>
        <taxon>Bacillota</taxon>
        <taxon>Bacilli</taxon>
        <taxon>Lactobacillales</taxon>
        <taxon>Lactobacillaceae</taxon>
        <taxon>Lactobacillus</taxon>
    </lineage>
</organism>
<dbReference type="RefSeq" id="WP_120357328.1">
    <property type="nucleotide sequence ID" value="NZ_CP017982.1"/>
</dbReference>
<evidence type="ECO:0000313" key="2">
    <source>
        <dbReference type="Proteomes" id="UP000267794"/>
    </source>
</evidence>
<sequence length="95" mass="10981">MHDDYSDEYITYLIARLNEQIEDSSTIRILTTYLDFTEQEAKEALAKAERPEPYAFDDAIGSALLTAEDSGDKQDVYNTLDTDYYIYKIVMNYGK</sequence>
<reference evidence="1 2" key="1">
    <citation type="submission" date="2016-10" db="EMBL/GenBank/DDBJ databases">
        <title>Complete genomic sequencing of Lactobacillus helveticus LH99 and comparative genome analysis.</title>
        <authorList>
            <person name="Li N."/>
            <person name="You C."/>
            <person name="Liu Z."/>
        </authorList>
    </citation>
    <scope>NUCLEOTIDE SEQUENCE [LARGE SCALE GENOMIC DNA]</scope>
    <source>
        <strain evidence="1 2">LH99</strain>
    </source>
</reference>
<proteinExistence type="predicted"/>
<name>A0A386RDW2_LACHE</name>
<protein>
    <submittedName>
        <fullName evidence="1">Uncharacterized protein</fullName>
    </submittedName>
</protein>
<dbReference type="Proteomes" id="UP000267794">
    <property type="component" value="Chromosome"/>
</dbReference>
<dbReference type="AlphaFoldDB" id="A0A386RDW2"/>
<evidence type="ECO:0000313" key="1">
    <source>
        <dbReference type="EMBL" id="AYE61403.1"/>
    </source>
</evidence>